<evidence type="ECO:0000313" key="6">
    <source>
        <dbReference type="EMBL" id="PZQ53698.1"/>
    </source>
</evidence>
<feature type="region of interest" description="Disordered" evidence="4">
    <location>
        <begin position="1"/>
        <end position="28"/>
    </location>
</feature>
<evidence type="ECO:0000256" key="4">
    <source>
        <dbReference type="SAM" id="MobiDB-lite"/>
    </source>
</evidence>
<evidence type="ECO:0000256" key="3">
    <source>
        <dbReference type="ARBA" id="ARBA00023163"/>
    </source>
</evidence>
<dbReference type="GO" id="GO:0003677">
    <property type="term" value="F:DNA binding"/>
    <property type="evidence" value="ECO:0007669"/>
    <property type="project" value="UniProtKB-KW"/>
</dbReference>
<dbReference type="PANTHER" id="PTHR43537">
    <property type="entry name" value="TRANSCRIPTIONAL REGULATOR, GNTR FAMILY"/>
    <property type="match status" value="1"/>
</dbReference>
<proteinExistence type="predicted"/>
<accession>A0A2W5NMI2</accession>
<dbReference type="InterPro" id="IPR036390">
    <property type="entry name" value="WH_DNA-bd_sf"/>
</dbReference>
<dbReference type="CDD" id="cd07377">
    <property type="entry name" value="WHTH_GntR"/>
    <property type="match status" value="1"/>
</dbReference>
<dbReference type="Gene3D" id="1.20.120.530">
    <property type="entry name" value="GntR ligand-binding domain-like"/>
    <property type="match status" value="1"/>
</dbReference>
<dbReference type="SUPFAM" id="SSF46785">
    <property type="entry name" value="Winged helix' DNA-binding domain"/>
    <property type="match status" value="1"/>
</dbReference>
<dbReference type="InterPro" id="IPR011711">
    <property type="entry name" value="GntR_C"/>
</dbReference>
<sequence>MELHRRLPSPDVPSGPSLFGTEPVSTPPTRRQAVLERLRSSIVSGALPPGTLLRETSLAAHLDVSATPVREALGTLEAEGLVEIEVHRLKRVARIDFRSMRDLLRVQSELWRLGYIWGMPHVGAGQVAQLEHALARYRACLASDDSAGALTAGLDFHTIFIAASSNQELLRSTLDRRALIARFVLLHGLQTICPLGLSQHEAILAAFLANDRSAVLAGVDRIATRLIALAEQGCELSDDVAENQKISLYERDT</sequence>
<dbReference type="InterPro" id="IPR008920">
    <property type="entry name" value="TF_FadR/GntR_C"/>
</dbReference>
<dbReference type="Gene3D" id="1.10.10.10">
    <property type="entry name" value="Winged helix-like DNA-binding domain superfamily/Winged helix DNA-binding domain"/>
    <property type="match status" value="1"/>
</dbReference>
<comment type="caution">
    <text evidence="6">The sequence shown here is derived from an EMBL/GenBank/DDBJ whole genome shotgun (WGS) entry which is preliminary data.</text>
</comment>
<dbReference type="SMART" id="SM00345">
    <property type="entry name" value="HTH_GNTR"/>
    <property type="match status" value="1"/>
</dbReference>
<protein>
    <submittedName>
        <fullName evidence="6">GntR family transcriptional regulator</fullName>
    </submittedName>
</protein>
<feature type="domain" description="HTH gntR-type" evidence="5">
    <location>
        <begin position="28"/>
        <end position="95"/>
    </location>
</feature>
<name>A0A2W5NMI2_9SPHN</name>
<evidence type="ECO:0000256" key="2">
    <source>
        <dbReference type="ARBA" id="ARBA00023125"/>
    </source>
</evidence>
<organism evidence="6 7">
    <name type="scientific">Novosphingobium pentaromativorans</name>
    <dbReference type="NCBI Taxonomy" id="205844"/>
    <lineage>
        <taxon>Bacteria</taxon>
        <taxon>Pseudomonadati</taxon>
        <taxon>Pseudomonadota</taxon>
        <taxon>Alphaproteobacteria</taxon>
        <taxon>Sphingomonadales</taxon>
        <taxon>Sphingomonadaceae</taxon>
        <taxon>Novosphingobium</taxon>
    </lineage>
</organism>
<keyword evidence="2" id="KW-0238">DNA-binding</keyword>
<dbReference type="GO" id="GO:0003700">
    <property type="term" value="F:DNA-binding transcription factor activity"/>
    <property type="evidence" value="ECO:0007669"/>
    <property type="project" value="InterPro"/>
</dbReference>
<dbReference type="InterPro" id="IPR036388">
    <property type="entry name" value="WH-like_DNA-bd_sf"/>
</dbReference>
<dbReference type="PANTHER" id="PTHR43537:SF5">
    <property type="entry name" value="UXU OPERON TRANSCRIPTIONAL REGULATOR"/>
    <property type="match status" value="1"/>
</dbReference>
<keyword evidence="1" id="KW-0805">Transcription regulation</keyword>
<keyword evidence="3" id="KW-0804">Transcription</keyword>
<dbReference type="InterPro" id="IPR000524">
    <property type="entry name" value="Tscrpt_reg_HTH_GntR"/>
</dbReference>
<dbReference type="PROSITE" id="PS50949">
    <property type="entry name" value="HTH_GNTR"/>
    <property type="match status" value="1"/>
</dbReference>
<dbReference type="Pfam" id="PF00392">
    <property type="entry name" value="GntR"/>
    <property type="match status" value="1"/>
</dbReference>
<dbReference type="SUPFAM" id="SSF48008">
    <property type="entry name" value="GntR ligand-binding domain-like"/>
    <property type="match status" value="1"/>
</dbReference>
<dbReference type="Proteomes" id="UP000249082">
    <property type="component" value="Unassembled WGS sequence"/>
</dbReference>
<evidence type="ECO:0000256" key="1">
    <source>
        <dbReference type="ARBA" id="ARBA00023015"/>
    </source>
</evidence>
<reference evidence="6 7" key="1">
    <citation type="submission" date="2017-08" db="EMBL/GenBank/DDBJ databases">
        <title>Infants hospitalized years apart are colonized by the same room-sourced microbial strains.</title>
        <authorList>
            <person name="Brooks B."/>
            <person name="Olm M.R."/>
            <person name="Firek B.A."/>
            <person name="Baker R."/>
            <person name="Thomas B.C."/>
            <person name="Morowitz M.J."/>
            <person name="Banfield J.F."/>
        </authorList>
    </citation>
    <scope>NUCLEOTIDE SEQUENCE [LARGE SCALE GENOMIC DNA]</scope>
    <source>
        <strain evidence="6">S2_005_002_R2_33</strain>
    </source>
</reference>
<gene>
    <name evidence="6" type="ORF">DI555_15740</name>
</gene>
<dbReference type="Pfam" id="PF07729">
    <property type="entry name" value="FCD"/>
    <property type="match status" value="1"/>
</dbReference>
<evidence type="ECO:0000313" key="7">
    <source>
        <dbReference type="Proteomes" id="UP000249082"/>
    </source>
</evidence>
<evidence type="ECO:0000259" key="5">
    <source>
        <dbReference type="PROSITE" id="PS50949"/>
    </source>
</evidence>
<dbReference type="EMBL" id="QFPX01000013">
    <property type="protein sequence ID" value="PZQ53698.1"/>
    <property type="molecule type" value="Genomic_DNA"/>
</dbReference>
<dbReference type="AlphaFoldDB" id="A0A2W5NMI2"/>